<feature type="transmembrane region" description="Helical" evidence="1">
    <location>
        <begin position="286"/>
        <end position="308"/>
    </location>
</feature>
<dbReference type="Pfam" id="PF20237">
    <property type="entry name" value="DUF6594"/>
    <property type="match status" value="1"/>
</dbReference>
<sequence>MSTQVRIDMHSLRELDVTWRSDRGAIKGITYPDSIAATFTTPITSGLCSPAITCQPSPFAASYPIELQSFATPRPIPPSQPLTGDAKKQFDEEKKKAAWKYEGYREFSRWMASDDDFFIIRRFQSLNANVILYMQDRIPQIEERLAEIHMNNENAPDVEKRRNNSFRWDMKHEVERDKLLCELTSLLHHYNQYVDTFSKIRERPRADKSQVTNLHEFINRNAITKKETDFAEHRPDLISINAHRSSPLGRFLETIRVIRLSSLVRAKPDPDSQVISNYTHYASDDALATLTTISIVLIGLIMLLGPLWLLEFVPGSKKRLLTITIFITVFMALMSTATINRPFEVVASSAAYAAVLMVFMQIDANA</sequence>
<evidence type="ECO:0000259" key="2">
    <source>
        <dbReference type="Pfam" id="PF20237"/>
    </source>
</evidence>
<feature type="transmembrane region" description="Helical" evidence="1">
    <location>
        <begin position="345"/>
        <end position="362"/>
    </location>
</feature>
<keyword evidence="1" id="KW-0812">Transmembrane</keyword>
<keyword evidence="1" id="KW-0472">Membrane</keyword>
<dbReference type="AlphaFoldDB" id="A0A6G1JWS9"/>
<name>A0A6G1JWS9_9PLEO</name>
<dbReference type="Proteomes" id="UP000799428">
    <property type="component" value="Unassembled WGS sequence"/>
</dbReference>
<dbReference type="PANTHER" id="PTHR34502:SF4">
    <property type="entry name" value="DUF6594 DOMAIN-CONTAINING PROTEIN"/>
    <property type="match status" value="1"/>
</dbReference>
<accession>A0A6G1JWS9</accession>
<dbReference type="InterPro" id="IPR046529">
    <property type="entry name" value="DUF6594"/>
</dbReference>
<evidence type="ECO:0000313" key="3">
    <source>
        <dbReference type="EMBL" id="KAF2705066.1"/>
    </source>
</evidence>
<dbReference type="PANTHER" id="PTHR34502">
    <property type="entry name" value="DUF6594 DOMAIN-CONTAINING PROTEIN-RELATED"/>
    <property type="match status" value="1"/>
</dbReference>
<dbReference type="EMBL" id="MU005780">
    <property type="protein sequence ID" value="KAF2705066.1"/>
    <property type="molecule type" value="Genomic_DNA"/>
</dbReference>
<feature type="domain" description="DUF6594" evidence="2">
    <location>
        <begin position="104"/>
        <end position="357"/>
    </location>
</feature>
<evidence type="ECO:0000313" key="4">
    <source>
        <dbReference type="Proteomes" id="UP000799428"/>
    </source>
</evidence>
<proteinExistence type="predicted"/>
<keyword evidence="1" id="KW-1133">Transmembrane helix</keyword>
<gene>
    <name evidence="3" type="ORF">K504DRAFT_506536</name>
</gene>
<keyword evidence="4" id="KW-1185">Reference proteome</keyword>
<feature type="transmembrane region" description="Helical" evidence="1">
    <location>
        <begin position="320"/>
        <end position="339"/>
    </location>
</feature>
<organism evidence="3 4">
    <name type="scientific">Pleomassaria siparia CBS 279.74</name>
    <dbReference type="NCBI Taxonomy" id="1314801"/>
    <lineage>
        <taxon>Eukaryota</taxon>
        <taxon>Fungi</taxon>
        <taxon>Dikarya</taxon>
        <taxon>Ascomycota</taxon>
        <taxon>Pezizomycotina</taxon>
        <taxon>Dothideomycetes</taxon>
        <taxon>Pleosporomycetidae</taxon>
        <taxon>Pleosporales</taxon>
        <taxon>Pleomassariaceae</taxon>
        <taxon>Pleomassaria</taxon>
    </lineage>
</organism>
<dbReference type="OrthoDB" id="5416037at2759"/>
<protein>
    <recommendedName>
        <fullName evidence="2">DUF6594 domain-containing protein</fullName>
    </recommendedName>
</protein>
<reference evidence="3" key="1">
    <citation type="journal article" date="2020" name="Stud. Mycol.">
        <title>101 Dothideomycetes genomes: a test case for predicting lifestyles and emergence of pathogens.</title>
        <authorList>
            <person name="Haridas S."/>
            <person name="Albert R."/>
            <person name="Binder M."/>
            <person name="Bloem J."/>
            <person name="Labutti K."/>
            <person name="Salamov A."/>
            <person name="Andreopoulos B."/>
            <person name="Baker S."/>
            <person name="Barry K."/>
            <person name="Bills G."/>
            <person name="Bluhm B."/>
            <person name="Cannon C."/>
            <person name="Castanera R."/>
            <person name="Culley D."/>
            <person name="Daum C."/>
            <person name="Ezra D."/>
            <person name="Gonzalez J."/>
            <person name="Henrissat B."/>
            <person name="Kuo A."/>
            <person name="Liang C."/>
            <person name="Lipzen A."/>
            <person name="Lutzoni F."/>
            <person name="Magnuson J."/>
            <person name="Mondo S."/>
            <person name="Nolan M."/>
            <person name="Ohm R."/>
            <person name="Pangilinan J."/>
            <person name="Park H.-J."/>
            <person name="Ramirez L."/>
            <person name="Alfaro M."/>
            <person name="Sun H."/>
            <person name="Tritt A."/>
            <person name="Yoshinaga Y."/>
            <person name="Zwiers L.-H."/>
            <person name="Turgeon B."/>
            <person name="Goodwin S."/>
            <person name="Spatafora J."/>
            <person name="Crous P."/>
            <person name="Grigoriev I."/>
        </authorList>
    </citation>
    <scope>NUCLEOTIDE SEQUENCE</scope>
    <source>
        <strain evidence="3">CBS 279.74</strain>
    </source>
</reference>
<evidence type="ECO:0000256" key="1">
    <source>
        <dbReference type="SAM" id="Phobius"/>
    </source>
</evidence>